<sequence length="360" mass="42907">MGRVKFNGEQELEDFVFKNLDLHFSEYRIFIPEKKRIKTAGGKETLPDGILLDLEQEKVYLIENELKEHDVFSHIVPQIIKFLIAYKNNETKLKLRDIFVEEIKKNKERFMNIFEKYKDFDILDIHPKIEEFLNSELGLYIYIDGISEDLKNFCKILNDHIEEIWLIEVLKFEKDGKTFIMFNEDEEIGFYKSEAAPIKRKGKGTGENYVKIFKELLERFKTARPGVTDKRSRSTPHLGVPLGIGKFHVEWLFKGREPKKELEVGLHFEKNDGLINHLIFDFFKSKKSELEELFQTDEIIFEKHWYKNGIWSKIYIMKEIETLEDFLNNNELKDWAVDNLLKFFDFYKGYSDIVEIKIKA</sequence>
<dbReference type="AlphaFoldDB" id="A0A0F9U3F7"/>
<proteinExistence type="predicted"/>
<dbReference type="Pfam" id="PF14088">
    <property type="entry name" value="DUF4268"/>
    <property type="match status" value="1"/>
</dbReference>
<gene>
    <name evidence="2" type="ORF">LCGC14_0578760</name>
</gene>
<feature type="domain" description="DUF4268" evidence="1">
    <location>
        <begin position="212"/>
        <end position="350"/>
    </location>
</feature>
<protein>
    <recommendedName>
        <fullName evidence="1">DUF4268 domain-containing protein</fullName>
    </recommendedName>
</protein>
<dbReference type="EMBL" id="LAZR01000871">
    <property type="protein sequence ID" value="KKN55806.1"/>
    <property type="molecule type" value="Genomic_DNA"/>
</dbReference>
<evidence type="ECO:0000313" key="2">
    <source>
        <dbReference type="EMBL" id="KKN55806.1"/>
    </source>
</evidence>
<reference evidence="2" key="1">
    <citation type="journal article" date="2015" name="Nature">
        <title>Complex archaea that bridge the gap between prokaryotes and eukaryotes.</title>
        <authorList>
            <person name="Spang A."/>
            <person name="Saw J.H."/>
            <person name="Jorgensen S.L."/>
            <person name="Zaremba-Niedzwiedzka K."/>
            <person name="Martijn J."/>
            <person name="Lind A.E."/>
            <person name="van Eijk R."/>
            <person name="Schleper C."/>
            <person name="Guy L."/>
            <person name="Ettema T.J."/>
        </authorList>
    </citation>
    <scope>NUCLEOTIDE SEQUENCE</scope>
</reference>
<accession>A0A0F9U3F7</accession>
<comment type="caution">
    <text evidence="2">The sequence shown here is derived from an EMBL/GenBank/DDBJ whole genome shotgun (WGS) entry which is preliminary data.</text>
</comment>
<name>A0A0F9U3F7_9ZZZZ</name>
<dbReference type="InterPro" id="IPR025364">
    <property type="entry name" value="DUF4268"/>
</dbReference>
<evidence type="ECO:0000259" key="1">
    <source>
        <dbReference type="Pfam" id="PF14088"/>
    </source>
</evidence>
<organism evidence="2">
    <name type="scientific">marine sediment metagenome</name>
    <dbReference type="NCBI Taxonomy" id="412755"/>
    <lineage>
        <taxon>unclassified sequences</taxon>
        <taxon>metagenomes</taxon>
        <taxon>ecological metagenomes</taxon>
    </lineage>
</organism>